<accession>A0AAV4N553</accession>
<dbReference type="EMBL" id="BPLR01002944">
    <property type="protein sequence ID" value="GIX79489.1"/>
    <property type="molecule type" value="Genomic_DNA"/>
</dbReference>
<evidence type="ECO:0000313" key="2">
    <source>
        <dbReference type="Proteomes" id="UP001054945"/>
    </source>
</evidence>
<name>A0AAV4N553_CAEEX</name>
<dbReference type="Proteomes" id="UP001054945">
    <property type="component" value="Unassembled WGS sequence"/>
</dbReference>
<sequence length="80" mass="8920">MNAHRTWKRGRIRSLLNCPHANPAIIKSRWTARAITGPKHLPPEGIAITRSGFPCSMQVIVCSIPHWRGPTSVCPQIKRG</sequence>
<gene>
    <name evidence="1" type="ORF">CEXT_776981</name>
</gene>
<dbReference type="AlphaFoldDB" id="A0AAV4N553"/>
<comment type="caution">
    <text evidence="1">The sequence shown here is derived from an EMBL/GenBank/DDBJ whole genome shotgun (WGS) entry which is preliminary data.</text>
</comment>
<reference evidence="1 2" key="1">
    <citation type="submission" date="2021-06" db="EMBL/GenBank/DDBJ databases">
        <title>Caerostris extrusa draft genome.</title>
        <authorList>
            <person name="Kono N."/>
            <person name="Arakawa K."/>
        </authorList>
    </citation>
    <scope>NUCLEOTIDE SEQUENCE [LARGE SCALE GENOMIC DNA]</scope>
</reference>
<protein>
    <submittedName>
        <fullName evidence="1">Uncharacterized protein</fullName>
    </submittedName>
</protein>
<evidence type="ECO:0000313" key="1">
    <source>
        <dbReference type="EMBL" id="GIX79489.1"/>
    </source>
</evidence>
<proteinExistence type="predicted"/>
<keyword evidence="2" id="KW-1185">Reference proteome</keyword>
<organism evidence="1 2">
    <name type="scientific">Caerostris extrusa</name>
    <name type="common">Bark spider</name>
    <name type="synonym">Caerostris bankana</name>
    <dbReference type="NCBI Taxonomy" id="172846"/>
    <lineage>
        <taxon>Eukaryota</taxon>
        <taxon>Metazoa</taxon>
        <taxon>Ecdysozoa</taxon>
        <taxon>Arthropoda</taxon>
        <taxon>Chelicerata</taxon>
        <taxon>Arachnida</taxon>
        <taxon>Araneae</taxon>
        <taxon>Araneomorphae</taxon>
        <taxon>Entelegynae</taxon>
        <taxon>Araneoidea</taxon>
        <taxon>Araneidae</taxon>
        <taxon>Caerostris</taxon>
    </lineage>
</organism>